<sequence length="596" mass="65987">MSQHHKTIQQHLALQILLADRLVKSAKEVESSKFDFTDVTRLATQLANLLRSTARVVASFATAFYDRPFRSIINNVSLNLERAQTLVRKCKKRSNILRQVFAITTTADIRKVSSLLESSIGDIKWLISIFVTDDNTGVNLSLPPIASNDPVLAWVWSNIAMVQHSTQLKDRVEAANSLGSLAGDNDRNKKMIIEEDGIPPLLKLLKEGASPESQIAAITALYNLATDQEKVPAFVRSMAVPVIVHVLNDSTNIVVRTNLINLVSRMAEMDSCVQEEFGRENVMRPIVTFLANDIVFEDYGTNIPSLARVSSEIGKNGHSSFHSSSSLCFYNKKETGLGSPEEKMKLKISCGTALWVLAKGSLLNSRKIMETKALICLAKLIEHEPEELQVNCLKTIMELATVAESNADLRRQAFKPNSPAARTVLDQLLRVVNHETNPKLVVPAIATIGSLARTFPVKETRILGPMVSKLDHQVPDISKEAVMSLTKFANPENFNCVEHSKAILEFDGVTHLMNFLKSNDKFRITQILGLKLLCYLALHVGNDKALEQARALSVIEGASRSVVTQCPEMKELLAKAIHHLNLFQAGTCAHKRDYVP</sequence>
<reference evidence="4" key="2">
    <citation type="submission" date="2022-01" db="EMBL/GenBank/DDBJ databases">
        <authorList>
            <person name="Yamashiro T."/>
            <person name="Shiraishi A."/>
            <person name="Satake H."/>
            <person name="Nakayama K."/>
        </authorList>
    </citation>
    <scope>NUCLEOTIDE SEQUENCE</scope>
</reference>
<keyword evidence="5" id="KW-1185">Reference proteome</keyword>
<proteinExistence type="predicted"/>
<organism evidence="4 5">
    <name type="scientific">Tanacetum coccineum</name>
    <dbReference type="NCBI Taxonomy" id="301880"/>
    <lineage>
        <taxon>Eukaryota</taxon>
        <taxon>Viridiplantae</taxon>
        <taxon>Streptophyta</taxon>
        <taxon>Embryophyta</taxon>
        <taxon>Tracheophyta</taxon>
        <taxon>Spermatophyta</taxon>
        <taxon>Magnoliopsida</taxon>
        <taxon>eudicotyledons</taxon>
        <taxon>Gunneridae</taxon>
        <taxon>Pentapetalae</taxon>
        <taxon>asterids</taxon>
        <taxon>campanulids</taxon>
        <taxon>Asterales</taxon>
        <taxon>Asteraceae</taxon>
        <taxon>Asteroideae</taxon>
        <taxon>Anthemideae</taxon>
        <taxon>Anthemidinae</taxon>
        <taxon>Tanacetum</taxon>
    </lineage>
</organism>
<reference evidence="4" key="1">
    <citation type="journal article" date="2022" name="Int. J. Mol. Sci.">
        <title>Draft Genome of Tanacetum Coccineum: Genomic Comparison of Closely Related Tanacetum-Family Plants.</title>
        <authorList>
            <person name="Yamashiro T."/>
            <person name="Shiraishi A."/>
            <person name="Nakayama K."/>
            <person name="Satake H."/>
        </authorList>
    </citation>
    <scope>NUCLEOTIDE SEQUENCE</scope>
</reference>
<dbReference type="SMART" id="SM00185">
    <property type="entry name" value="ARM"/>
    <property type="match status" value="4"/>
</dbReference>
<evidence type="ECO:0000259" key="3">
    <source>
        <dbReference type="Pfam" id="PF25055"/>
    </source>
</evidence>
<gene>
    <name evidence="4" type="ORF">Tco_0819409</name>
</gene>
<dbReference type="InterPro" id="IPR000225">
    <property type="entry name" value="Armadillo"/>
</dbReference>
<dbReference type="Pfam" id="PF00514">
    <property type="entry name" value="Arm"/>
    <property type="match status" value="1"/>
</dbReference>
<evidence type="ECO:0000313" key="5">
    <source>
        <dbReference type="Proteomes" id="UP001151760"/>
    </source>
</evidence>
<evidence type="ECO:0000313" key="4">
    <source>
        <dbReference type="EMBL" id="GJS98239.1"/>
    </source>
</evidence>
<accession>A0ABQ5A6H0</accession>
<feature type="domain" description="DUF7792" evidence="3">
    <location>
        <begin position="9"/>
        <end position="130"/>
    </location>
</feature>
<evidence type="ECO:0000256" key="2">
    <source>
        <dbReference type="PROSITE-ProRule" id="PRU00259"/>
    </source>
</evidence>
<dbReference type="PROSITE" id="PS50176">
    <property type="entry name" value="ARM_REPEAT"/>
    <property type="match status" value="1"/>
</dbReference>
<dbReference type="Proteomes" id="UP001151760">
    <property type="component" value="Unassembled WGS sequence"/>
</dbReference>
<dbReference type="Pfam" id="PF25055">
    <property type="entry name" value="DUF7792"/>
    <property type="match status" value="1"/>
</dbReference>
<name>A0ABQ5A6H0_9ASTR</name>
<dbReference type="InterPro" id="IPR056694">
    <property type="entry name" value="DUF7792"/>
</dbReference>
<comment type="caution">
    <text evidence="4">The sequence shown here is derived from an EMBL/GenBank/DDBJ whole genome shotgun (WGS) entry which is preliminary data.</text>
</comment>
<dbReference type="InterPro" id="IPR011989">
    <property type="entry name" value="ARM-like"/>
</dbReference>
<dbReference type="SUPFAM" id="SSF48371">
    <property type="entry name" value="ARM repeat"/>
    <property type="match status" value="1"/>
</dbReference>
<protein>
    <submittedName>
        <fullName evidence="4">ARM repeat containing protein</fullName>
    </submittedName>
</protein>
<keyword evidence="1" id="KW-0677">Repeat</keyword>
<dbReference type="PANTHER" id="PTHR46168">
    <property type="entry name" value="ARMADILLO REPEAT ONLY 4"/>
    <property type="match status" value="1"/>
</dbReference>
<dbReference type="InterPro" id="IPR016024">
    <property type="entry name" value="ARM-type_fold"/>
</dbReference>
<dbReference type="PANTHER" id="PTHR46168:SF15">
    <property type="entry name" value="ARMADILLO REPEAT-CONTAINING DOMAIN-CONTAINING PROTEIN"/>
    <property type="match status" value="1"/>
</dbReference>
<evidence type="ECO:0000256" key="1">
    <source>
        <dbReference type="ARBA" id="ARBA00022737"/>
    </source>
</evidence>
<dbReference type="EMBL" id="BQNB010012028">
    <property type="protein sequence ID" value="GJS98239.1"/>
    <property type="molecule type" value="Genomic_DNA"/>
</dbReference>
<feature type="repeat" description="ARM" evidence="2">
    <location>
        <begin position="196"/>
        <end position="239"/>
    </location>
</feature>
<dbReference type="Gene3D" id="1.25.10.10">
    <property type="entry name" value="Leucine-rich Repeat Variant"/>
    <property type="match status" value="2"/>
</dbReference>